<comment type="caution">
    <text evidence="1">The sequence shown here is derived from an EMBL/GenBank/DDBJ whole genome shotgun (WGS) entry which is preliminary data.</text>
</comment>
<accession>A0AAV4NHC5</accession>
<evidence type="ECO:0000313" key="2">
    <source>
        <dbReference type="Proteomes" id="UP001054945"/>
    </source>
</evidence>
<sequence>MEPSIFTFCRPKNFSESAIPQRHTHDAFIKEFSWLGGVRARVIRWVQFAAFPPLTSDRRFRFCRRKIALRKRGCLILETRPNCFRFDALASSRECFHFWD</sequence>
<proteinExistence type="predicted"/>
<organism evidence="1 2">
    <name type="scientific">Caerostris extrusa</name>
    <name type="common">Bark spider</name>
    <name type="synonym">Caerostris bankana</name>
    <dbReference type="NCBI Taxonomy" id="172846"/>
    <lineage>
        <taxon>Eukaryota</taxon>
        <taxon>Metazoa</taxon>
        <taxon>Ecdysozoa</taxon>
        <taxon>Arthropoda</taxon>
        <taxon>Chelicerata</taxon>
        <taxon>Arachnida</taxon>
        <taxon>Araneae</taxon>
        <taxon>Araneomorphae</taxon>
        <taxon>Entelegynae</taxon>
        <taxon>Araneoidea</taxon>
        <taxon>Araneidae</taxon>
        <taxon>Caerostris</taxon>
    </lineage>
</organism>
<name>A0AAV4NHC5_CAEEX</name>
<keyword evidence="2" id="KW-1185">Reference proteome</keyword>
<evidence type="ECO:0000313" key="1">
    <source>
        <dbReference type="EMBL" id="GIX83126.1"/>
    </source>
</evidence>
<gene>
    <name evidence="1" type="ORF">CEXT_341521</name>
</gene>
<dbReference type="AlphaFoldDB" id="A0AAV4NHC5"/>
<protein>
    <submittedName>
        <fullName evidence="1">Uncharacterized protein</fullName>
    </submittedName>
</protein>
<reference evidence="1 2" key="1">
    <citation type="submission" date="2021-06" db="EMBL/GenBank/DDBJ databases">
        <title>Caerostris extrusa draft genome.</title>
        <authorList>
            <person name="Kono N."/>
            <person name="Arakawa K."/>
        </authorList>
    </citation>
    <scope>NUCLEOTIDE SEQUENCE [LARGE SCALE GENOMIC DNA]</scope>
</reference>
<dbReference type="Proteomes" id="UP001054945">
    <property type="component" value="Unassembled WGS sequence"/>
</dbReference>
<dbReference type="EMBL" id="BPLR01020833">
    <property type="protein sequence ID" value="GIX83126.1"/>
    <property type="molecule type" value="Genomic_DNA"/>
</dbReference>